<protein>
    <submittedName>
        <fullName evidence="2">PAP2 superfamily protein</fullName>
    </submittedName>
</protein>
<dbReference type="OrthoDB" id="7793240at2"/>
<accession>A0A316EHF1</accession>
<gene>
    <name evidence="2" type="ORF">LV89_00019</name>
</gene>
<evidence type="ECO:0000313" key="3">
    <source>
        <dbReference type="Proteomes" id="UP000245489"/>
    </source>
</evidence>
<dbReference type="InterPro" id="IPR000326">
    <property type="entry name" value="PAP2/HPO"/>
</dbReference>
<keyword evidence="3" id="KW-1185">Reference proteome</keyword>
<comment type="caution">
    <text evidence="2">The sequence shown here is derived from an EMBL/GenBank/DDBJ whole genome shotgun (WGS) entry which is preliminary data.</text>
</comment>
<dbReference type="InterPro" id="IPR052559">
    <property type="entry name" value="V-haloperoxidase"/>
</dbReference>
<dbReference type="CDD" id="cd03380">
    <property type="entry name" value="PAP2_like_1"/>
    <property type="match status" value="1"/>
</dbReference>
<feature type="domain" description="Phosphatidic acid phosphatase type 2/haloperoxidase" evidence="1">
    <location>
        <begin position="428"/>
        <end position="525"/>
    </location>
</feature>
<evidence type="ECO:0000259" key="1">
    <source>
        <dbReference type="Pfam" id="PF01569"/>
    </source>
</evidence>
<dbReference type="SUPFAM" id="SSF48317">
    <property type="entry name" value="Acid phosphatase/Vanadium-dependent haloperoxidase"/>
    <property type="match status" value="2"/>
</dbReference>
<dbReference type="InterPro" id="IPR036938">
    <property type="entry name" value="PAP2/HPO_sf"/>
</dbReference>
<name>A0A316EHF1_9BACT</name>
<reference evidence="2 3" key="1">
    <citation type="submission" date="2018-05" db="EMBL/GenBank/DDBJ databases">
        <title>Genomic Encyclopedia of Archaeal and Bacterial Type Strains, Phase II (KMG-II): from individual species to whole genera.</title>
        <authorList>
            <person name="Goeker M."/>
        </authorList>
    </citation>
    <scope>NUCLEOTIDE SEQUENCE [LARGE SCALE GENOMIC DNA]</scope>
    <source>
        <strain evidence="2 3">DSM 22214</strain>
    </source>
</reference>
<dbReference type="PANTHER" id="PTHR34599:SF1">
    <property type="entry name" value="PHOSPHATIDIC ACID PHOSPHATASE TYPE 2_HALOPEROXIDASE DOMAIN-CONTAINING PROTEIN"/>
    <property type="match status" value="1"/>
</dbReference>
<evidence type="ECO:0000313" key="2">
    <source>
        <dbReference type="EMBL" id="PWK29181.1"/>
    </source>
</evidence>
<dbReference type="EMBL" id="QGGO01000001">
    <property type="protein sequence ID" value="PWK29181.1"/>
    <property type="molecule type" value="Genomic_DNA"/>
</dbReference>
<organism evidence="2 3">
    <name type="scientific">Arcicella aurantiaca</name>
    <dbReference type="NCBI Taxonomy" id="591202"/>
    <lineage>
        <taxon>Bacteria</taxon>
        <taxon>Pseudomonadati</taxon>
        <taxon>Bacteroidota</taxon>
        <taxon>Cytophagia</taxon>
        <taxon>Cytophagales</taxon>
        <taxon>Flectobacillaceae</taxon>
        <taxon>Arcicella</taxon>
    </lineage>
</organism>
<sequence>MKTIITKNIKLTISAFLLIAGVSSCEKYLDKEGTELAALNPTNTDVAAGAWKTYTGTVVADYATVITTPDAVTSANYLKEIEEVKTEVGKIDDTRREAIRYWNGGGVLRWNQIMRELVAKNNLPPAENTDFSKSTTFPYPLPSSATTAAADNADNAVGTTFPFSNPPYAARAYAYMSVAQYDALVMTMALKAKYARKAPNAVDASITPVIVAAPKLNSFPSEDAVMAAVSYEFMKRLFPRSADTLYLYKKKEEQKWFKLWAGVSTRSDIEAGEKLGKAIYAKVFARFRTDGMANAVGTQAKWDSLANRITEKGEVAWKSMEDAPRPPMLAMYGNVATWNMDKAALNTLSTSIPPLSTKSAEFKAQVAEVKYYTENPTRERIAIVHYWADGAGTHAPPGHWNQIAEKAIVAAKMSEVRTARNFALLNTAMMDAAVSCWYTKSYYYYPRPSQMDNGIKTLTGLPNFPSYTSGHSTFSAAAATVLSYIFPENAASYQAQADEASKSRLYGGIHYKMDCDGGLKIGKAVGDKAVLRGQSDGAQ</sequence>
<dbReference type="Gene3D" id="1.10.606.20">
    <property type="match status" value="1"/>
</dbReference>
<proteinExistence type="predicted"/>
<dbReference type="Proteomes" id="UP000245489">
    <property type="component" value="Unassembled WGS sequence"/>
</dbReference>
<dbReference type="PROSITE" id="PS51257">
    <property type="entry name" value="PROKAR_LIPOPROTEIN"/>
    <property type="match status" value="1"/>
</dbReference>
<dbReference type="AlphaFoldDB" id="A0A316EHF1"/>
<dbReference type="Pfam" id="PF01569">
    <property type="entry name" value="PAP2"/>
    <property type="match status" value="1"/>
</dbReference>
<dbReference type="PANTHER" id="PTHR34599">
    <property type="entry name" value="PEROXIDASE-RELATED"/>
    <property type="match status" value="1"/>
</dbReference>
<dbReference type="RefSeq" id="WP_109740819.1">
    <property type="nucleotide sequence ID" value="NZ_QGGO01000001.1"/>
</dbReference>